<evidence type="ECO:0000256" key="3">
    <source>
        <dbReference type="ARBA" id="ARBA00022490"/>
    </source>
</evidence>
<dbReference type="Gene3D" id="3.40.50.300">
    <property type="entry name" value="P-loop containing nucleotide triphosphate hydrolases"/>
    <property type="match status" value="1"/>
</dbReference>
<dbReference type="CDD" id="cd02022">
    <property type="entry name" value="DPCK"/>
    <property type="match status" value="1"/>
</dbReference>
<name>A0ABP8K8Z3_9MICO</name>
<accession>A0ABP8K8Z3</accession>
<comment type="caution">
    <text evidence="8">The sequence shown here is derived from an EMBL/GenBank/DDBJ whole genome shotgun (WGS) entry which is preliminary data.</text>
</comment>
<evidence type="ECO:0000256" key="5">
    <source>
        <dbReference type="ARBA" id="ARBA00022840"/>
    </source>
</evidence>
<evidence type="ECO:0000313" key="8">
    <source>
        <dbReference type="EMBL" id="GAA4402350.1"/>
    </source>
</evidence>
<dbReference type="SUPFAM" id="SSF81301">
    <property type="entry name" value="Nucleotidyltransferase"/>
    <property type="match status" value="1"/>
</dbReference>
<comment type="subcellular location">
    <subcellularLocation>
        <location evidence="6">Cytoplasm</location>
    </subcellularLocation>
</comment>
<comment type="function">
    <text evidence="6">Catalyzes the phosphorylation of the 3'-hydroxyl group of dephosphocoenzyme A to form coenzyme A.</text>
</comment>
<dbReference type="Gene3D" id="3.30.460.10">
    <property type="entry name" value="Beta Polymerase, domain 2"/>
    <property type="match status" value="1"/>
</dbReference>
<dbReference type="RefSeq" id="WP_345203661.1">
    <property type="nucleotide sequence ID" value="NZ_BAABGM010000008.1"/>
</dbReference>
<dbReference type="PANTHER" id="PTHR10695:SF46">
    <property type="entry name" value="BIFUNCTIONAL COENZYME A SYNTHASE-RELATED"/>
    <property type="match status" value="1"/>
</dbReference>
<dbReference type="InterPro" id="IPR007344">
    <property type="entry name" value="GrpB/CoaE"/>
</dbReference>
<dbReference type="GO" id="GO:0016301">
    <property type="term" value="F:kinase activity"/>
    <property type="evidence" value="ECO:0007669"/>
    <property type="project" value="UniProtKB-KW"/>
</dbReference>
<gene>
    <name evidence="6 8" type="primary">coaE</name>
    <name evidence="8" type="ORF">GCM10023168_12790</name>
</gene>
<dbReference type="PANTHER" id="PTHR10695">
    <property type="entry name" value="DEPHOSPHO-COA KINASE-RELATED"/>
    <property type="match status" value="1"/>
</dbReference>
<keyword evidence="4 6" id="KW-0547">Nucleotide-binding</keyword>
<keyword evidence="5 6" id="KW-0067">ATP-binding</keyword>
<protein>
    <recommendedName>
        <fullName evidence="6 7">Dephospho-CoA kinase</fullName>
        <ecNumber evidence="6 7">2.7.1.24</ecNumber>
    </recommendedName>
    <alternativeName>
        <fullName evidence="6">Dephosphocoenzyme A kinase</fullName>
    </alternativeName>
</protein>
<keyword evidence="9" id="KW-1185">Reference proteome</keyword>
<comment type="catalytic activity">
    <reaction evidence="6">
        <text>3'-dephospho-CoA + ATP = ADP + CoA + H(+)</text>
        <dbReference type="Rhea" id="RHEA:18245"/>
        <dbReference type="ChEBI" id="CHEBI:15378"/>
        <dbReference type="ChEBI" id="CHEBI:30616"/>
        <dbReference type="ChEBI" id="CHEBI:57287"/>
        <dbReference type="ChEBI" id="CHEBI:57328"/>
        <dbReference type="ChEBI" id="CHEBI:456216"/>
        <dbReference type="EC" id="2.7.1.24"/>
    </reaction>
</comment>
<keyword evidence="6" id="KW-0173">Coenzyme A biosynthesis</keyword>
<comment type="similarity">
    <text evidence="2">In the C-terminal section; belongs to the UPF0157 (GrpB) family.</text>
</comment>
<feature type="binding site" evidence="6">
    <location>
        <begin position="11"/>
        <end position="16"/>
    </location>
    <ligand>
        <name>ATP</name>
        <dbReference type="ChEBI" id="CHEBI:30616"/>
    </ligand>
</feature>
<dbReference type="InterPro" id="IPR027417">
    <property type="entry name" value="P-loop_NTPase"/>
</dbReference>
<evidence type="ECO:0000313" key="9">
    <source>
        <dbReference type="Proteomes" id="UP001500945"/>
    </source>
</evidence>
<dbReference type="Pfam" id="PF04229">
    <property type="entry name" value="GrpB"/>
    <property type="match status" value="1"/>
</dbReference>
<comment type="similarity">
    <text evidence="1">In the N-terminal section; belongs to the CoaE family.</text>
</comment>
<dbReference type="NCBIfam" id="NF002879">
    <property type="entry name" value="PRK03333.1"/>
    <property type="match status" value="1"/>
</dbReference>
<evidence type="ECO:0000256" key="7">
    <source>
        <dbReference type="NCBIfam" id="TIGR00152"/>
    </source>
</evidence>
<dbReference type="EC" id="2.7.1.24" evidence="6 7"/>
<dbReference type="Proteomes" id="UP001500945">
    <property type="component" value="Unassembled WGS sequence"/>
</dbReference>
<dbReference type="EMBL" id="BAABGM010000008">
    <property type="protein sequence ID" value="GAA4402350.1"/>
    <property type="molecule type" value="Genomic_DNA"/>
</dbReference>
<dbReference type="SUPFAM" id="SSF52540">
    <property type="entry name" value="P-loop containing nucleoside triphosphate hydrolases"/>
    <property type="match status" value="1"/>
</dbReference>
<evidence type="ECO:0000256" key="2">
    <source>
        <dbReference type="ARBA" id="ARBA00011058"/>
    </source>
</evidence>
<reference evidence="9" key="1">
    <citation type="journal article" date="2019" name="Int. J. Syst. Evol. Microbiol.">
        <title>The Global Catalogue of Microorganisms (GCM) 10K type strain sequencing project: providing services to taxonomists for standard genome sequencing and annotation.</title>
        <authorList>
            <consortium name="The Broad Institute Genomics Platform"/>
            <consortium name="The Broad Institute Genome Sequencing Center for Infectious Disease"/>
            <person name="Wu L."/>
            <person name="Ma J."/>
        </authorList>
    </citation>
    <scope>NUCLEOTIDE SEQUENCE [LARGE SCALE GENOMIC DNA]</scope>
    <source>
        <strain evidence="9">JCM 17809</strain>
    </source>
</reference>
<dbReference type="NCBIfam" id="TIGR00152">
    <property type="entry name" value="dephospho-CoA kinase"/>
    <property type="match status" value="1"/>
</dbReference>
<comment type="similarity">
    <text evidence="6">Belongs to the CoaE family.</text>
</comment>
<sequence length="395" mass="42658">MLRVGLTGGTGSGKSTVSAQLAALGAVVVDADAVAREVVEPGSPALAAIRQRFGSEVIGPDGGLDRPALGRVVFGDGAALADLEAITHPAIWARTAELVAAAPPDAVVVHDMPLVVEKRMGAQYHLVVVVGASEEVRLRRLVELRGMTESDARARIAAQAVDEERRAAADVWLENEATPEALRACVLRLWHERIEPFELNLRHGIRSRLTHPTLSAPDPTWPAQAARLLARIRHAVGEEAVTLDHIGSTAVPGLVAKDVVDLQVGVASLAAADDPAFVGAMATAGFVRQEGNWWDNGKDGVRWDKRFHASCDPGRIAHVHVREVGSPGWSWALMFRDWLRADAQERAGYASMKTVLATAVASTQDYAEAKEPWFEDADLRVREWARRVGWSPPSW</sequence>
<dbReference type="PROSITE" id="PS51219">
    <property type="entry name" value="DPCK"/>
    <property type="match status" value="1"/>
</dbReference>
<evidence type="ECO:0000256" key="1">
    <source>
        <dbReference type="ARBA" id="ARBA00008826"/>
    </source>
</evidence>
<keyword evidence="6" id="KW-0808">Transferase</keyword>
<evidence type="ECO:0000256" key="4">
    <source>
        <dbReference type="ARBA" id="ARBA00022741"/>
    </source>
</evidence>
<comment type="pathway">
    <text evidence="6">Cofactor biosynthesis; coenzyme A biosynthesis; CoA from (R)-pantothenate: step 5/5.</text>
</comment>
<keyword evidence="3 6" id="KW-0963">Cytoplasm</keyword>
<dbReference type="InterPro" id="IPR043519">
    <property type="entry name" value="NT_sf"/>
</dbReference>
<evidence type="ECO:0000256" key="6">
    <source>
        <dbReference type="HAMAP-Rule" id="MF_00376"/>
    </source>
</evidence>
<proteinExistence type="inferred from homology"/>
<dbReference type="HAMAP" id="MF_00376">
    <property type="entry name" value="Dephospho_CoA_kinase"/>
    <property type="match status" value="1"/>
</dbReference>
<organism evidence="8 9">
    <name type="scientific">Fodinibacter luteus</name>
    <dbReference type="NCBI Taxonomy" id="552064"/>
    <lineage>
        <taxon>Bacteria</taxon>
        <taxon>Bacillati</taxon>
        <taxon>Actinomycetota</taxon>
        <taxon>Actinomycetes</taxon>
        <taxon>Micrococcales</taxon>
        <taxon>Intrasporangiaceae</taxon>
        <taxon>Fodinibacter (ex Wang et al. 2009)</taxon>
    </lineage>
</organism>
<dbReference type="Pfam" id="PF01121">
    <property type="entry name" value="CoaE"/>
    <property type="match status" value="1"/>
</dbReference>
<dbReference type="InterPro" id="IPR001977">
    <property type="entry name" value="Depp_CoAkinase"/>
</dbReference>
<keyword evidence="6 8" id="KW-0418">Kinase</keyword>